<evidence type="ECO:0000313" key="2">
    <source>
        <dbReference type="EMBL" id="JAE00033.1"/>
    </source>
</evidence>
<name>A0A0A9EVG6_ARUDO</name>
<organism evidence="2">
    <name type="scientific">Arundo donax</name>
    <name type="common">Giant reed</name>
    <name type="synonym">Donax arundinaceus</name>
    <dbReference type="NCBI Taxonomy" id="35708"/>
    <lineage>
        <taxon>Eukaryota</taxon>
        <taxon>Viridiplantae</taxon>
        <taxon>Streptophyta</taxon>
        <taxon>Embryophyta</taxon>
        <taxon>Tracheophyta</taxon>
        <taxon>Spermatophyta</taxon>
        <taxon>Magnoliopsida</taxon>
        <taxon>Liliopsida</taxon>
        <taxon>Poales</taxon>
        <taxon>Poaceae</taxon>
        <taxon>PACMAD clade</taxon>
        <taxon>Arundinoideae</taxon>
        <taxon>Arundineae</taxon>
        <taxon>Arundo</taxon>
    </lineage>
</organism>
<proteinExistence type="predicted"/>
<reference evidence="2" key="1">
    <citation type="submission" date="2014-09" db="EMBL/GenBank/DDBJ databases">
        <authorList>
            <person name="Magalhaes I.L.F."/>
            <person name="Oliveira U."/>
            <person name="Santos F.R."/>
            <person name="Vidigal T.H.D.A."/>
            <person name="Brescovit A.D."/>
            <person name="Santos A.J."/>
        </authorList>
    </citation>
    <scope>NUCLEOTIDE SEQUENCE</scope>
    <source>
        <tissue evidence="2">Shoot tissue taken approximately 20 cm above the soil surface</tissue>
    </source>
</reference>
<accession>A0A0A9EVG6</accession>
<dbReference type="AlphaFoldDB" id="A0A0A9EVG6"/>
<reference evidence="2" key="2">
    <citation type="journal article" date="2015" name="Data Brief">
        <title>Shoot transcriptome of the giant reed, Arundo donax.</title>
        <authorList>
            <person name="Barrero R.A."/>
            <person name="Guerrero F.D."/>
            <person name="Moolhuijzen P."/>
            <person name="Goolsby J.A."/>
            <person name="Tidwell J."/>
            <person name="Bellgard S.E."/>
            <person name="Bellgard M.I."/>
        </authorList>
    </citation>
    <scope>NUCLEOTIDE SEQUENCE</scope>
    <source>
        <tissue evidence="2">Shoot tissue taken approximately 20 cm above the soil surface</tissue>
    </source>
</reference>
<protein>
    <submittedName>
        <fullName evidence="2">Uncharacterized protein</fullName>
    </submittedName>
</protein>
<feature type="region of interest" description="Disordered" evidence="1">
    <location>
        <begin position="1"/>
        <end position="22"/>
    </location>
</feature>
<feature type="compositionally biased region" description="Basic and acidic residues" evidence="1">
    <location>
        <begin position="45"/>
        <end position="58"/>
    </location>
</feature>
<dbReference type="EMBL" id="GBRH01197863">
    <property type="protein sequence ID" value="JAE00033.1"/>
    <property type="molecule type" value="Transcribed_RNA"/>
</dbReference>
<sequence length="58" mass="6481">MDGPSASFPNERSHLKLKSRRTGFKPYKRCSVEAKENTVPASDEVGTKRIRLESEAST</sequence>
<evidence type="ECO:0000256" key="1">
    <source>
        <dbReference type="SAM" id="MobiDB-lite"/>
    </source>
</evidence>
<feature type="region of interest" description="Disordered" evidence="1">
    <location>
        <begin position="34"/>
        <end position="58"/>
    </location>
</feature>